<feature type="transmembrane region" description="Helical" evidence="1">
    <location>
        <begin position="24"/>
        <end position="51"/>
    </location>
</feature>
<keyword evidence="1" id="KW-1133">Transmembrane helix</keyword>
<comment type="caution">
    <text evidence="2">The sequence shown here is derived from an EMBL/GenBank/DDBJ whole genome shotgun (WGS) entry which is preliminary data.</text>
</comment>
<name>A0ABD6QQ72_MYCFO</name>
<organism evidence="2 3">
    <name type="scientific">Mycolicibacterium fortuitum</name>
    <name type="common">Mycobacterium fortuitum</name>
    <dbReference type="NCBI Taxonomy" id="1766"/>
    <lineage>
        <taxon>Bacteria</taxon>
        <taxon>Bacillati</taxon>
        <taxon>Actinomycetota</taxon>
        <taxon>Actinomycetes</taxon>
        <taxon>Mycobacteriales</taxon>
        <taxon>Mycobacteriaceae</taxon>
        <taxon>Mycolicibacterium</taxon>
    </lineage>
</organism>
<dbReference type="EMBL" id="MBER01000047">
    <property type="protein sequence ID" value="OMC47618.1"/>
    <property type="molecule type" value="Genomic_DNA"/>
</dbReference>
<gene>
    <name evidence="2" type="ORF">A5742_23350</name>
</gene>
<evidence type="ECO:0000313" key="2">
    <source>
        <dbReference type="EMBL" id="OMC47618.1"/>
    </source>
</evidence>
<sequence length="155" mass="16715">MLLGVSIGIAPVSSKSVSDAMPGILGGIAAVGAGLASLVITAMTVLIGVLGRTYMDLVGQTERGIYGLLRPYLVVVIVAVATAITALTLWIVWPLVGNLWWWVKWMLLSVPLVGICWALLGCVQTVQQLIGHVVRNNRAEQLEERKRRAMERRGA</sequence>
<dbReference type="Proteomes" id="UP000187001">
    <property type="component" value="Unassembled WGS sequence"/>
</dbReference>
<proteinExistence type="predicted"/>
<keyword evidence="1" id="KW-0812">Transmembrane</keyword>
<reference evidence="2 3" key="1">
    <citation type="submission" date="2016-07" db="EMBL/GenBank/DDBJ databases">
        <authorList>
            <person name="Sutton G."/>
            <person name="Brinkac L."/>
            <person name="Sanka R."/>
            <person name="Adams M."/>
            <person name="Lau E."/>
            <person name="Kumar A."/>
            <person name="Macaden R."/>
        </authorList>
    </citation>
    <scope>NUCLEOTIDE SEQUENCE [LARGE SCALE GENOMIC DNA]</scope>
    <source>
        <strain evidence="2 3">GA-0871</strain>
    </source>
</reference>
<feature type="transmembrane region" description="Helical" evidence="1">
    <location>
        <begin position="72"/>
        <end position="93"/>
    </location>
</feature>
<feature type="transmembrane region" description="Helical" evidence="1">
    <location>
        <begin position="99"/>
        <end position="120"/>
    </location>
</feature>
<keyword evidence="1" id="KW-0472">Membrane</keyword>
<dbReference type="AlphaFoldDB" id="A0ABD6QQ72"/>
<evidence type="ECO:0000256" key="1">
    <source>
        <dbReference type="SAM" id="Phobius"/>
    </source>
</evidence>
<evidence type="ECO:0008006" key="4">
    <source>
        <dbReference type="Google" id="ProtNLM"/>
    </source>
</evidence>
<accession>A0ABD6QQ72</accession>
<protein>
    <recommendedName>
        <fullName evidence="4">Transmembrane protein</fullName>
    </recommendedName>
</protein>
<evidence type="ECO:0000313" key="3">
    <source>
        <dbReference type="Proteomes" id="UP000187001"/>
    </source>
</evidence>